<reference evidence="1" key="1">
    <citation type="journal article" date="2014" name="Int. J. Syst. Evol. Microbiol.">
        <title>Complete genome sequence of Corynebacterium casei LMG S-19264T (=DSM 44701T), isolated from a smear-ripened cheese.</title>
        <authorList>
            <consortium name="US DOE Joint Genome Institute (JGI-PGF)"/>
            <person name="Walter F."/>
            <person name="Albersmeier A."/>
            <person name="Kalinowski J."/>
            <person name="Ruckert C."/>
        </authorList>
    </citation>
    <scope>NUCLEOTIDE SEQUENCE</scope>
    <source>
        <strain evidence="1">VKM Ac-1069</strain>
    </source>
</reference>
<gene>
    <name evidence="1" type="ORF">GCM10017577_47320</name>
</gene>
<sequence length="92" mass="10320">MWMLAPTLDDLARYPSAVARRSGSKRCRLAGAQLSAARARGALMDAHPLHKRHAQPRRPRQSVLWEDVPSYRSPLTYSDWPPTSGAVSRLLK</sequence>
<reference evidence="1" key="2">
    <citation type="submission" date="2023-01" db="EMBL/GenBank/DDBJ databases">
        <authorList>
            <person name="Sun Q."/>
            <person name="Evtushenko L."/>
        </authorList>
    </citation>
    <scope>NUCLEOTIDE SEQUENCE</scope>
    <source>
        <strain evidence="1">VKM Ac-1069</strain>
    </source>
</reference>
<dbReference type="EMBL" id="BSFQ01000023">
    <property type="protein sequence ID" value="GLL13588.1"/>
    <property type="molecule type" value="Genomic_DNA"/>
</dbReference>
<dbReference type="Proteomes" id="UP001143463">
    <property type="component" value="Unassembled WGS sequence"/>
</dbReference>
<dbReference type="AlphaFoldDB" id="A0A9W6NYA2"/>
<accession>A0A9W6NYA2</accession>
<comment type="caution">
    <text evidence="1">The sequence shown here is derived from an EMBL/GenBank/DDBJ whole genome shotgun (WGS) entry which is preliminary data.</text>
</comment>
<protein>
    <submittedName>
        <fullName evidence="1">Uncharacterized protein</fullName>
    </submittedName>
</protein>
<organism evidence="1 2">
    <name type="scientific">Pseudonocardia halophobica</name>
    <dbReference type="NCBI Taxonomy" id="29401"/>
    <lineage>
        <taxon>Bacteria</taxon>
        <taxon>Bacillati</taxon>
        <taxon>Actinomycetota</taxon>
        <taxon>Actinomycetes</taxon>
        <taxon>Pseudonocardiales</taxon>
        <taxon>Pseudonocardiaceae</taxon>
        <taxon>Pseudonocardia</taxon>
    </lineage>
</organism>
<proteinExistence type="predicted"/>
<keyword evidence="2" id="KW-1185">Reference proteome</keyword>
<evidence type="ECO:0000313" key="2">
    <source>
        <dbReference type="Proteomes" id="UP001143463"/>
    </source>
</evidence>
<name>A0A9W6NYA2_9PSEU</name>
<evidence type="ECO:0000313" key="1">
    <source>
        <dbReference type="EMBL" id="GLL13588.1"/>
    </source>
</evidence>